<dbReference type="InterPro" id="IPR025112">
    <property type="entry name" value="PCMD"/>
</dbReference>
<accession>A0A9X3J618</accession>
<protein>
    <submittedName>
        <fullName evidence="2">PCMD domain-containing protein</fullName>
    </submittedName>
</protein>
<name>A0A9X3J618_9BACT</name>
<dbReference type="Pfam" id="PF13201">
    <property type="entry name" value="PCMD"/>
    <property type="match status" value="1"/>
</dbReference>
<evidence type="ECO:0000313" key="3">
    <source>
        <dbReference type="Proteomes" id="UP001145087"/>
    </source>
</evidence>
<evidence type="ECO:0000259" key="1">
    <source>
        <dbReference type="Pfam" id="PF13201"/>
    </source>
</evidence>
<comment type="caution">
    <text evidence="2">The sequence shown here is derived from an EMBL/GenBank/DDBJ whole genome shotgun (WGS) entry which is preliminary data.</text>
</comment>
<dbReference type="EMBL" id="JAPOHD010000012">
    <property type="protein sequence ID" value="MCY1720046.1"/>
    <property type="molecule type" value="Genomic_DNA"/>
</dbReference>
<evidence type="ECO:0000313" key="2">
    <source>
        <dbReference type="EMBL" id="MCY1720046.1"/>
    </source>
</evidence>
<proteinExistence type="predicted"/>
<dbReference type="AlphaFoldDB" id="A0A9X3J618"/>
<dbReference type="InterPro" id="IPR038653">
    <property type="entry name" value="Put_CMD_sf"/>
</dbReference>
<feature type="domain" description="Putative carbohydrate metabolism" evidence="1">
    <location>
        <begin position="56"/>
        <end position="300"/>
    </location>
</feature>
<keyword evidence="3" id="KW-1185">Reference proteome</keyword>
<dbReference type="RefSeq" id="WP_343332377.1">
    <property type="nucleotide sequence ID" value="NZ_JAPOHD010000012.1"/>
</dbReference>
<reference evidence="2" key="1">
    <citation type="submission" date="2022-11" db="EMBL/GenBank/DDBJ databases">
        <title>Marilongibacter aestuarii gen. nov., sp. nov., isolated from tidal flat sediment.</title>
        <authorList>
            <person name="Jiayan W."/>
        </authorList>
    </citation>
    <scope>NUCLEOTIDE SEQUENCE</scope>
    <source>
        <strain evidence="2">Z1-6</strain>
    </source>
</reference>
<sequence>MSAGFVTSEGQIIYSNMDHWWSRKFKESGLIGGSTVHYFEPGPWDEQYQELEDPIPGLTPWSTSNVKAKVGVVTGNHSVFHEPRGDGYCVRMETNLKKVVVLGVVNVKAIASGSIFTGGMVDPITDPEPPRRNTLMGIPFEHAPTAMQFDYKTIVGRNRQRATGGLRVRDIDGRDKAEAYVILQNRVEDNDGNLTEKRVGTGWVRFDETTPDWVNDYQLKINYGDITDSNVFESYMGLIDDKDPFYSYNSKGDVVQYLESGWSSNPDDVTHIIVVFSASYEGGEYKGSPESKFWIDNVKFIYE</sequence>
<gene>
    <name evidence="2" type="ORF">OU798_06815</name>
</gene>
<organism evidence="2 3">
    <name type="scientific">Draconibacterium aestuarii</name>
    <dbReference type="NCBI Taxonomy" id="2998507"/>
    <lineage>
        <taxon>Bacteria</taxon>
        <taxon>Pseudomonadati</taxon>
        <taxon>Bacteroidota</taxon>
        <taxon>Bacteroidia</taxon>
        <taxon>Marinilabiliales</taxon>
        <taxon>Prolixibacteraceae</taxon>
        <taxon>Draconibacterium</taxon>
    </lineage>
</organism>
<dbReference type="Gene3D" id="2.60.120.890">
    <property type="entry name" value="BT2081, beta-jelly-roll domain"/>
    <property type="match status" value="1"/>
</dbReference>
<dbReference type="Proteomes" id="UP001145087">
    <property type="component" value="Unassembled WGS sequence"/>
</dbReference>